<dbReference type="InterPro" id="IPR016032">
    <property type="entry name" value="Sig_transdc_resp-reg_C-effctor"/>
</dbReference>
<dbReference type="SUPFAM" id="SSF52540">
    <property type="entry name" value="P-loop containing nucleoside triphosphate hydrolases"/>
    <property type="match status" value="1"/>
</dbReference>
<dbReference type="PRINTS" id="PR00364">
    <property type="entry name" value="DISEASERSIST"/>
</dbReference>
<dbReference type="Gene3D" id="1.25.40.10">
    <property type="entry name" value="Tetratricopeptide repeat domain"/>
    <property type="match status" value="1"/>
</dbReference>
<dbReference type="GO" id="GO:0005737">
    <property type="term" value="C:cytoplasm"/>
    <property type="evidence" value="ECO:0007669"/>
    <property type="project" value="TreeGrafter"/>
</dbReference>
<dbReference type="GO" id="GO:0006355">
    <property type="term" value="P:regulation of DNA-templated transcription"/>
    <property type="evidence" value="ECO:0007669"/>
    <property type="project" value="InterPro"/>
</dbReference>
<dbReference type="Proteomes" id="UP000533598">
    <property type="component" value="Unassembled WGS sequence"/>
</dbReference>
<keyword evidence="4" id="KW-0238">DNA-binding</keyword>
<dbReference type="SUPFAM" id="SSF46894">
    <property type="entry name" value="C-terminal effector domain of the bipartite response regulators"/>
    <property type="match status" value="1"/>
</dbReference>
<evidence type="ECO:0000313" key="4">
    <source>
        <dbReference type="EMBL" id="MBB4678765.1"/>
    </source>
</evidence>
<dbReference type="Pfam" id="PF00196">
    <property type="entry name" value="GerE"/>
    <property type="match status" value="1"/>
</dbReference>
<dbReference type="InterPro" id="IPR000792">
    <property type="entry name" value="Tscrpt_reg_LuxR_C"/>
</dbReference>
<dbReference type="PANTHER" id="PTHR16305">
    <property type="entry name" value="TESTICULAR SOLUBLE ADENYLYL CYCLASE"/>
    <property type="match status" value="1"/>
</dbReference>
<accession>A0A7W7CCV3</accession>
<gene>
    <name evidence="4" type="ORF">HNR67_004883</name>
</gene>
<evidence type="ECO:0000256" key="2">
    <source>
        <dbReference type="ARBA" id="ARBA00022840"/>
    </source>
</evidence>
<organism evidence="4 5">
    <name type="scientific">Crossiella cryophila</name>
    <dbReference type="NCBI Taxonomy" id="43355"/>
    <lineage>
        <taxon>Bacteria</taxon>
        <taxon>Bacillati</taxon>
        <taxon>Actinomycetota</taxon>
        <taxon>Actinomycetes</taxon>
        <taxon>Pseudonocardiales</taxon>
        <taxon>Pseudonocardiaceae</taxon>
        <taxon>Crossiella</taxon>
    </lineage>
</organism>
<dbReference type="EMBL" id="JACHMH010000001">
    <property type="protein sequence ID" value="MBB4678765.1"/>
    <property type="molecule type" value="Genomic_DNA"/>
</dbReference>
<dbReference type="Gene3D" id="1.10.10.10">
    <property type="entry name" value="Winged helix-like DNA-binding domain superfamily/Winged helix DNA-binding domain"/>
    <property type="match status" value="1"/>
</dbReference>
<evidence type="ECO:0000313" key="5">
    <source>
        <dbReference type="Proteomes" id="UP000533598"/>
    </source>
</evidence>
<comment type="caution">
    <text evidence="4">The sequence shown here is derived from an EMBL/GenBank/DDBJ whole genome shotgun (WGS) entry which is preliminary data.</text>
</comment>
<dbReference type="GO" id="GO:0004016">
    <property type="term" value="F:adenylate cyclase activity"/>
    <property type="evidence" value="ECO:0007669"/>
    <property type="project" value="TreeGrafter"/>
</dbReference>
<dbReference type="PRINTS" id="PR00038">
    <property type="entry name" value="HTHLUXR"/>
</dbReference>
<dbReference type="CDD" id="cd06170">
    <property type="entry name" value="LuxR_C_like"/>
    <property type="match status" value="1"/>
</dbReference>
<evidence type="ECO:0000256" key="1">
    <source>
        <dbReference type="ARBA" id="ARBA00022741"/>
    </source>
</evidence>
<dbReference type="GO" id="GO:0005524">
    <property type="term" value="F:ATP binding"/>
    <property type="evidence" value="ECO:0007669"/>
    <property type="project" value="UniProtKB-KW"/>
</dbReference>
<dbReference type="GO" id="GO:0003677">
    <property type="term" value="F:DNA binding"/>
    <property type="evidence" value="ECO:0007669"/>
    <property type="project" value="UniProtKB-KW"/>
</dbReference>
<dbReference type="InterPro" id="IPR036388">
    <property type="entry name" value="WH-like_DNA-bd_sf"/>
</dbReference>
<dbReference type="PANTHER" id="PTHR16305:SF35">
    <property type="entry name" value="TRANSCRIPTIONAL ACTIVATOR DOMAIN"/>
    <property type="match status" value="1"/>
</dbReference>
<dbReference type="PROSITE" id="PS50043">
    <property type="entry name" value="HTH_LUXR_2"/>
    <property type="match status" value="1"/>
</dbReference>
<protein>
    <submittedName>
        <fullName evidence="4">DNA-binding NarL/FixJ family response regulator</fullName>
    </submittedName>
</protein>
<dbReference type="Pfam" id="PF13191">
    <property type="entry name" value="AAA_16"/>
    <property type="match status" value="1"/>
</dbReference>
<dbReference type="SMART" id="SM00421">
    <property type="entry name" value="HTH_LUXR"/>
    <property type="match status" value="1"/>
</dbReference>
<dbReference type="AlphaFoldDB" id="A0A7W7CCV3"/>
<evidence type="ECO:0000259" key="3">
    <source>
        <dbReference type="PROSITE" id="PS50043"/>
    </source>
</evidence>
<dbReference type="SUPFAM" id="SSF48452">
    <property type="entry name" value="TPR-like"/>
    <property type="match status" value="1"/>
</dbReference>
<keyword evidence="1" id="KW-0547">Nucleotide-binding</keyword>
<reference evidence="4 5" key="1">
    <citation type="submission" date="2020-08" db="EMBL/GenBank/DDBJ databases">
        <title>Sequencing the genomes of 1000 actinobacteria strains.</title>
        <authorList>
            <person name="Klenk H.-P."/>
        </authorList>
    </citation>
    <scope>NUCLEOTIDE SEQUENCE [LARGE SCALE GENOMIC DNA]</scope>
    <source>
        <strain evidence="4 5">DSM 44230</strain>
    </source>
</reference>
<keyword evidence="2" id="KW-0067">ATP-binding</keyword>
<dbReference type="Gene3D" id="3.40.50.300">
    <property type="entry name" value="P-loop containing nucleotide triphosphate hydrolases"/>
    <property type="match status" value="1"/>
</dbReference>
<name>A0A7W7CCV3_9PSEU</name>
<keyword evidence="5" id="KW-1185">Reference proteome</keyword>
<dbReference type="InterPro" id="IPR041664">
    <property type="entry name" value="AAA_16"/>
</dbReference>
<sequence>MEPFVGRQAELDLLAGVVAVAEAGITVVEVVGEPGIGKSRLLHEAGPRAAAHGFTVLTGRAGEFEQELPFGVFQDALAEGFPGSADDSPGGWRALHRAVSAVLTPRTVLVLDDLHWADEASVQLLAHLIRRPPAGPLVLWLAHRPRQLPDKLAAVLHEPWTAPVHRVELTALDYAAAEQLLAGLPLPQRRARYTAAEGNPLYLGILARTAGPHTGAGALLAEFGQLSDRARLVAQAAAVLGDQVEPELVAVAADLTPAQTEAAAAELFTADLLRATGAGARVAFRHPLLRNAVYHSASPLWRAATHGRVAGELARRGAAVGVRAPHIARSAAVGDTQAREELRAAAREALPVAPATAVSWAQAALDLHPEPADELGGELRLELAQALALAGRSAQAWELARALMAEPALRLRATALYAGTSLSFAWAEETTETLYAELRREPDQDDLLTAMIAMHLAVLELSQFKFAEAAEVAALALRRRPAGADCPVRCAALAMLAMTYPQLGRVREAVELLAESTEMFDRISEADHRAFFWIGHAAPIAEIYGHLRLDSGLRRLRQELVVMERTGNITGSAGIHGYCSVGQAAAGQLAQATASAAETLELARLDGATPLLEAALFFQGMVALDCLDLDTLTHAYQQMCALPEQGPEVRRLPLALGIELLRRATDRRGDGLARVIERMGGPALPQLLYRMRLRSYAELAEVGEPGDWADRAEELAEEVLPWSLGFAALARAHTLYRAGELAAALARAEAAAEVFVATGLRLQAGRARMLAGLIHGANGNRPLALSELDSAAAILARCGADRYVELATRHQRRLGRRVPTPTPHTARHSPLGLTSRETQIAQLVARGESNRAIAERLVLSERTVETHLGRIYRKLGVSSRTALAARLPRQ</sequence>
<proteinExistence type="predicted"/>
<dbReference type="PROSITE" id="PS00622">
    <property type="entry name" value="HTH_LUXR_1"/>
    <property type="match status" value="1"/>
</dbReference>
<feature type="domain" description="HTH luxR-type" evidence="3">
    <location>
        <begin position="826"/>
        <end position="890"/>
    </location>
</feature>
<dbReference type="InterPro" id="IPR011990">
    <property type="entry name" value="TPR-like_helical_dom_sf"/>
</dbReference>
<dbReference type="RefSeq" id="WP_185004598.1">
    <property type="nucleotide sequence ID" value="NZ_JACHMH010000001.1"/>
</dbReference>
<dbReference type="InterPro" id="IPR027417">
    <property type="entry name" value="P-loop_NTPase"/>
</dbReference>